<sequence length="220" mass="25294">MASQEANNSWLKDFSIRFYGWQLANKMYGLQLHHICLVKSWLSPQFMAWVKVWKTITSSIRLWGFMHDYPEQRRLAGQELSNPFIAMLLLKIIWTIKAHSDPVYKDLHSSSTTDSEVSNDSNCSKSCMETVKLLKSQNDQLLRDLEKSSLMVLGYRTVPPPYIGNFMPPTPDLSFTGLDDFVNKLIVENSKAMSTREEPKVVKKNDDAPIIVEWVSDSEE</sequence>
<reference evidence="1" key="1">
    <citation type="journal article" date="2022" name="Int. J. Mol. Sci.">
        <title>Draft Genome of Tanacetum Coccineum: Genomic Comparison of Closely Related Tanacetum-Family Plants.</title>
        <authorList>
            <person name="Yamashiro T."/>
            <person name="Shiraishi A."/>
            <person name="Nakayama K."/>
            <person name="Satake H."/>
        </authorList>
    </citation>
    <scope>NUCLEOTIDE SEQUENCE</scope>
</reference>
<accession>A0ABQ5C0C4</accession>
<dbReference type="EMBL" id="BQNB010013759">
    <property type="protein sequence ID" value="GJT19939.1"/>
    <property type="molecule type" value="Genomic_DNA"/>
</dbReference>
<proteinExistence type="predicted"/>
<keyword evidence="2" id="KW-1185">Reference proteome</keyword>
<protein>
    <submittedName>
        <fullName evidence="1">Uncharacterized protein</fullName>
    </submittedName>
</protein>
<name>A0ABQ5C0C4_9ASTR</name>
<evidence type="ECO:0000313" key="2">
    <source>
        <dbReference type="Proteomes" id="UP001151760"/>
    </source>
</evidence>
<comment type="caution">
    <text evidence="1">The sequence shown here is derived from an EMBL/GenBank/DDBJ whole genome shotgun (WGS) entry which is preliminary data.</text>
</comment>
<reference evidence="1" key="2">
    <citation type="submission" date="2022-01" db="EMBL/GenBank/DDBJ databases">
        <authorList>
            <person name="Yamashiro T."/>
            <person name="Shiraishi A."/>
            <person name="Satake H."/>
            <person name="Nakayama K."/>
        </authorList>
    </citation>
    <scope>NUCLEOTIDE SEQUENCE</scope>
</reference>
<gene>
    <name evidence="1" type="ORF">Tco_0878645</name>
</gene>
<evidence type="ECO:0000313" key="1">
    <source>
        <dbReference type="EMBL" id="GJT19939.1"/>
    </source>
</evidence>
<dbReference type="Proteomes" id="UP001151760">
    <property type="component" value="Unassembled WGS sequence"/>
</dbReference>
<organism evidence="1 2">
    <name type="scientific">Tanacetum coccineum</name>
    <dbReference type="NCBI Taxonomy" id="301880"/>
    <lineage>
        <taxon>Eukaryota</taxon>
        <taxon>Viridiplantae</taxon>
        <taxon>Streptophyta</taxon>
        <taxon>Embryophyta</taxon>
        <taxon>Tracheophyta</taxon>
        <taxon>Spermatophyta</taxon>
        <taxon>Magnoliopsida</taxon>
        <taxon>eudicotyledons</taxon>
        <taxon>Gunneridae</taxon>
        <taxon>Pentapetalae</taxon>
        <taxon>asterids</taxon>
        <taxon>campanulids</taxon>
        <taxon>Asterales</taxon>
        <taxon>Asteraceae</taxon>
        <taxon>Asteroideae</taxon>
        <taxon>Anthemideae</taxon>
        <taxon>Anthemidinae</taxon>
        <taxon>Tanacetum</taxon>
    </lineage>
</organism>